<dbReference type="AlphaFoldDB" id="A0A3S2VJN9"/>
<evidence type="ECO:0000313" key="4">
    <source>
        <dbReference type="Proteomes" id="UP000288587"/>
    </source>
</evidence>
<evidence type="ECO:0000313" key="3">
    <source>
        <dbReference type="EMBL" id="RVT88905.1"/>
    </source>
</evidence>
<feature type="transmembrane region" description="Helical" evidence="1">
    <location>
        <begin position="26"/>
        <end position="44"/>
    </location>
</feature>
<evidence type="ECO:0000259" key="2">
    <source>
        <dbReference type="Pfam" id="PF00892"/>
    </source>
</evidence>
<dbReference type="InterPro" id="IPR037185">
    <property type="entry name" value="EmrE-like"/>
</dbReference>
<feature type="domain" description="EamA" evidence="2">
    <location>
        <begin position="2"/>
        <end position="129"/>
    </location>
</feature>
<dbReference type="Proteomes" id="UP000288587">
    <property type="component" value="Unassembled WGS sequence"/>
</dbReference>
<keyword evidence="1" id="KW-0812">Transmembrane</keyword>
<dbReference type="PANTHER" id="PTHR22911">
    <property type="entry name" value="ACYL-MALONYL CONDENSING ENZYME-RELATED"/>
    <property type="match status" value="1"/>
</dbReference>
<sequence length="278" mass="29037">MVLVTLLWSTAGVVSRQLESARSFEVTFWRSAFTALSLLVWWGLREGRAGWAPLAQRSGLLWASAVCWGVMFTSFMLALTLTTVATVLVVMALGPLMTAVLARLVLGRRMAPVTVLAVLMAGAGVAWMFGGSALDLGWGPVVALLVPAAASVNWILMQSHAERAGEVSMPHAVALGALLSAAATLPLAWPLQASGSDIAWLALLGATQLAIPCVLLVHLTRVLSATEIALLALLELVFGVAWVWMAGEAPGPNTLAGAAVVLAALVFNELKRPRAGGA</sequence>
<feature type="domain" description="EamA" evidence="2">
    <location>
        <begin position="138"/>
        <end position="267"/>
    </location>
</feature>
<dbReference type="Pfam" id="PF00892">
    <property type="entry name" value="EamA"/>
    <property type="match status" value="2"/>
</dbReference>
<dbReference type="SUPFAM" id="SSF103481">
    <property type="entry name" value="Multidrug resistance efflux transporter EmrE"/>
    <property type="match status" value="2"/>
</dbReference>
<keyword evidence="1" id="KW-1133">Transmembrane helix</keyword>
<keyword evidence="4" id="KW-1185">Reference proteome</keyword>
<comment type="caution">
    <text evidence="3">The sequence shown here is derived from an EMBL/GenBank/DDBJ whole genome shotgun (WGS) entry which is preliminary data.</text>
</comment>
<accession>A0A3S2VJN9</accession>
<feature type="transmembrane region" description="Helical" evidence="1">
    <location>
        <begin position="169"/>
        <end position="192"/>
    </location>
</feature>
<proteinExistence type="predicted"/>
<feature type="transmembrane region" description="Helical" evidence="1">
    <location>
        <begin position="113"/>
        <end position="130"/>
    </location>
</feature>
<evidence type="ECO:0000256" key="1">
    <source>
        <dbReference type="SAM" id="Phobius"/>
    </source>
</evidence>
<dbReference type="PANTHER" id="PTHR22911:SF135">
    <property type="entry name" value="BLR4310 PROTEIN"/>
    <property type="match status" value="1"/>
</dbReference>
<feature type="transmembrane region" description="Helical" evidence="1">
    <location>
        <begin position="85"/>
        <end position="106"/>
    </location>
</feature>
<organism evidence="3 4">
    <name type="scientific">Inhella crocodyli</name>
    <dbReference type="NCBI Taxonomy" id="2499851"/>
    <lineage>
        <taxon>Bacteria</taxon>
        <taxon>Pseudomonadati</taxon>
        <taxon>Pseudomonadota</taxon>
        <taxon>Betaproteobacteria</taxon>
        <taxon>Burkholderiales</taxon>
        <taxon>Sphaerotilaceae</taxon>
        <taxon>Inhella</taxon>
    </lineage>
</organism>
<reference evidence="3 4" key="1">
    <citation type="submission" date="2019-01" db="EMBL/GenBank/DDBJ databases">
        <authorList>
            <person name="Chen W.-M."/>
        </authorList>
    </citation>
    <scope>NUCLEOTIDE SEQUENCE [LARGE SCALE GENOMIC DNA]</scope>
    <source>
        <strain evidence="3 4">CCP-18</strain>
    </source>
</reference>
<keyword evidence="1" id="KW-0472">Membrane</keyword>
<dbReference type="InterPro" id="IPR000620">
    <property type="entry name" value="EamA_dom"/>
</dbReference>
<feature type="transmembrane region" description="Helical" evidence="1">
    <location>
        <begin position="136"/>
        <end position="157"/>
    </location>
</feature>
<dbReference type="OrthoDB" id="9149917at2"/>
<feature type="transmembrane region" description="Helical" evidence="1">
    <location>
        <begin position="229"/>
        <end position="247"/>
    </location>
</feature>
<dbReference type="GO" id="GO:0016020">
    <property type="term" value="C:membrane"/>
    <property type="evidence" value="ECO:0007669"/>
    <property type="project" value="InterPro"/>
</dbReference>
<name>A0A3S2VJN9_9BURK</name>
<feature type="transmembrane region" description="Helical" evidence="1">
    <location>
        <begin position="253"/>
        <end position="270"/>
    </location>
</feature>
<protein>
    <submittedName>
        <fullName evidence="3">EamA family transporter</fullName>
    </submittedName>
</protein>
<feature type="transmembrane region" description="Helical" evidence="1">
    <location>
        <begin position="198"/>
        <end position="217"/>
    </location>
</feature>
<dbReference type="EMBL" id="SACM01000001">
    <property type="protein sequence ID" value="RVT88905.1"/>
    <property type="molecule type" value="Genomic_DNA"/>
</dbReference>
<feature type="transmembrane region" description="Helical" evidence="1">
    <location>
        <begin position="60"/>
        <end position="79"/>
    </location>
</feature>
<gene>
    <name evidence="3" type="ORF">EOD73_01500</name>
</gene>